<feature type="region of interest" description="Disordered" evidence="1">
    <location>
        <begin position="212"/>
        <end position="231"/>
    </location>
</feature>
<dbReference type="EMBL" id="JACMRX010000004">
    <property type="protein sequence ID" value="KAF7990579.1"/>
    <property type="molecule type" value="Genomic_DNA"/>
</dbReference>
<accession>A0A834XSQ1</accession>
<sequence>MTVYFNFLKEERGLSSSTLWSHWSMLRTTLSGYDIIDIGEFKKLKSYLKILNKGHKPKKSKILYSEDLAKFCANADDMNHLANKVILIVCTFGACKRTELHDITINQVQDSGKDLRPTKPTTAANLFLNYQKDMSFELTVHIDSIANKKSFIKASESVPSTSTNYQQQALVEEPKVIQPTTVYDTPSFEDNEEMYTIHGIYGDTQQENLTNDENNNELLNSSTKNSSLPNDITFQKKSKLNSIKMIPNLKKKKNNICQPN</sequence>
<reference evidence="2 3" key="1">
    <citation type="submission" date="2020-08" db="EMBL/GenBank/DDBJ databases">
        <title>Aphidius gifuensis genome sequencing and assembly.</title>
        <authorList>
            <person name="Du Z."/>
        </authorList>
    </citation>
    <scope>NUCLEOTIDE SEQUENCE [LARGE SCALE GENOMIC DNA]</scope>
    <source>
        <strain evidence="2">YNYX2018</strain>
        <tissue evidence="2">Adults</tissue>
    </source>
</reference>
<protein>
    <submittedName>
        <fullName evidence="2">Uncharacterized protein</fullName>
    </submittedName>
</protein>
<evidence type="ECO:0000313" key="3">
    <source>
        <dbReference type="Proteomes" id="UP000639338"/>
    </source>
</evidence>
<feature type="compositionally biased region" description="Low complexity" evidence="1">
    <location>
        <begin position="212"/>
        <end position="230"/>
    </location>
</feature>
<evidence type="ECO:0000313" key="2">
    <source>
        <dbReference type="EMBL" id="KAF7990579.1"/>
    </source>
</evidence>
<evidence type="ECO:0000256" key="1">
    <source>
        <dbReference type="SAM" id="MobiDB-lite"/>
    </source>
</evidence>
<dbReference type="Proteomes" id="UP000639338">
    <property type="component" value="Unassembled WGS sequence"/>
</dbReference>
<organism evidence="2 3">
    <name type="scientific">Aphidius gifuensis</name>
    <name type="common">Parasitoid wasp</name>
    <dbReference type="NCBI Taxonomy" id="684658"/>
    <lineage>
        <taxon>Eukaryota</taxon>
        <taxon>Metazoa</taxon>
        <taxon>Ecdysozoa</taxon>
        <taxon>Arthropoda</taxon>
        <taxon>Hexapoda</taxon>
        <taxon>Insecta</taxon>
        <taxon>Pterygota</taxon>
        <taxon>Neoptera</taxon>
        <taxon>Endopterygota</taxon>
        <taxon>Hymenoptera</taxon>
        <taxon>Apocrita</taxon>
        <taxon>Ichneumonoidea</taxon>
        <taxon>Braconidae</taxon>
        <taxon>Aphidiinae</taxon>
        <taxon>Aphidius</taxon>
    </lineage>
</organism>
<dbReference type="AlphaFoldDB" id="A0A834XSQ1"/>
<keyword evidence="3" id="KW-1185">Reference proteome</keyword>
<comment type="caution">
    <text evidence="2">The sequence shown here is derived from an EMBL/GenBank/DDBJ whole genome shotgun (WGS) entry which is preliminary data.</text>
</comment>
<gene>
    <name evidence="2" type="ORF">HCN44_000384</name>
</gene>
<name>A0A834XSQ1_APHGI</name>
<proteinExistence type="predicted"/>